<dbReference type="Pfam" id="PF07872">
    <property type="entry name" value="DUF1659"/>
    <property type="match status" value="1"/>
</dbReference>
<evidence type="ECO:0000313" key="2">
    <source>
        <dbReference type="EMBL" id="MDQ0229900.1"/>
    </source>
</evidence>
<evidence type="ECO:0000313" key="3">
    <source>
        <dbReference type="Proteomes" id="UP001234495"/>
    </source>
</evidence>
<gene>
    <name evidence="2" type="ORF">J2S19_001152</name>
</gene>
<name>A0ABT9ZCA6_9BACI</name>
<reference evidence="2 3" key="1">
    <citation type="submission" date="2023-07" db="EMBL/GenBank/DDBJ databases">
        <title>Genomic Encyclopedia of Type Strains, Phase IV (KMG-IV): sequencing the most valuable type-strain genomes for metagenomic binning, comparative biology and taxonomic classification.</title>
        <authorList>
            <person name="Goeker M."/>
        </authorList>
    </citation>
    <scope>NUCLEOTIDE SEQUENCE [LARGE SCALE GENOMIC DNA]</scope>
    <source>
        <strain evidence="2 3">DSM 29005</strain>
    </source>
</reference>
<comment type="caution">
    <text evidence="2">The sequence shown here is derived from an EMBL/GenBank/DDBJ whole genome shotgun (WGS) entry which is preliminary data.</text>
</comment>
<organism evidence="2 3">
    <name type="scientific">Metabacillus malikii</name>
    <dbReference type="NCBI Taxonomy" id="1504265"/>
    <lineage>
        <taxon>Bacteria</taxon>
        <taxon>Bacillati</taxon>
        <taxon>Bacillota</taxon>
        <taxon>Bacilli</taxon>
        <taxon>Bacillales</taxon>
        <taxon>Bacillaceae</taxon>
        <taxon>Metabacillus</taxon>
    </lineage>
</organism>
<dbReference type="Proteomes" id="UP001234495">
    <property type="component" value="Unassembled WGS sequence"/>
</dbReference>
<dbReference type="RefSeq" id="WP_307338337.1">
    <property type="nucleotide sequence ID" value="NZ_JAUSUD010000003.1"/>
</dbReference>
<feature type="domain" description="DUF1659" evidence="1">
    <location>
        <begin position="2"/>
        <end position="71"/>
    </location>
</feature>
<dbReference type="InterPro" id="IPR012454">
    <property type="entry name" value="DUF1659"/>
</dbReference>
<sequence length="73" mass="8017">MAVETLLSSQLSLVFDMGVDENGKQITKRKNYNNVKTSANAEQLLQAAQAIVSLQTEALLHVERNDKNQISAS</sequence>
<evidence type="ECO:0000259" key="1">
    <source>
        <dbReference type="Pfam" id="PF07872"/>
    </source>
</evidence>
<accession>A0ABT9ZCA6</accession>
<protein>
    <recommendedName>
        <fullName evidence="1">DUF1659 domain-containing protein</fullName>
    </recommendedName>
</protein>
<keyword evidence="3" id="KW-1185">Reference proteome</keyword>
<dbReference type="EMBL" id="JAUSUD010000003">
    <property type="protein sequence ID" value="MDQ0229900.1"/>
    <property type="molecule type" value="Genomic_DNA"/>
</dbReference>
<proteinExistence type="predicted"/>